<gene>
    <name evidence="7" type="ORF">PCAMFM013_S007g000365</name>
</gene>
<evidence type="ECO:0000256" key="1">
    <source>
        <dbReference type="ARBA" id="ARBA00005964"/>
    </source>
</evidence>
<evidence type="ECO:0000256" key="4">
    <source>
        <dbReference type="SAM" id="MobiDB-lite"/>
    </source>
</evidence>
<evidence type="ECO:0000256" key="3">
    <source>
        <dbReference type="RuleBase" id="RU361235"/>
    </source>
</evidence>
<evidence type="ECO:0000259" key="6">
    <source>
        <dbReference type="Pfam" id="PF00135"/>
    </source>
</evidence>
<dbReference type="InterPro" id="IPR050309">
    <property type="entry name" value="Type-B_Carboxylest/Lipase"/>
</dbReference>
<dbReference type="GO" id="GO:0072330">
    <property type="term" value="P:monocarboxylic acid biosynthetic process"/>
    <property type="evidence" value="ECO:0007669"/>
    <property type="project" value="UniProtKB-ARBA"/>
</dbReference>
<sequence length="607" mass="66823">MSITDNLSDYGVSPQHGRPQTSRGDSSRYGTIKEIETTHNGRTRVEKSVSIYIIMIGFATGFLLWTAVHAVPTKSSPTVAVRNGTYTGVRSSTYNQDFFLGMPYVQQPVGNLRFTVPQSLNASWDDTRDATQYSDICVGYGTDSIWYPQSEACLTLNVIRSSSANEDSKLPVGVWIHGGGFYQGSGADERYNMSEIVENSYKIGKPFIAVTLNYRLSAWGFISSSQVSGSGNTNLGLRDQRLALQWVQENIGAFGGDPNKVTIWGESAGGMSVGYHLTAYNGRDDKLFRAGIMQSGGSVAASPGNYTTFQSKYNTLASKVGCSDVVDSLQCLREVPFETLNAVLNGTEGASDYNFSPVVDGDFIRNWGSIQLNKHEFVKVPILAGTNTDEGTAFGPTGINTTEQWYQYLTNGGLNFQTPPSVAKRILELYPDDPSQGIPAYLGDQRVPSNGQQWRRTSAFAGDQLMHANRRRQCEAWAETSTPAYCYRFNVHSADVPLLSGVTHFEEVAFVFHNIAGLGYHYGKPFNGVPQSYIDLSSMMTSMWASFIHDLDPNPGVVNTSVHWDSYSANKPVDLCLDANTTSHMEADTWRKDGIDYINSVARAFWR</sequence>
<keyword evidence="2 3" id="KW-0378">Hydrolase</keyword>
<evidence type="ECO:0000256" key="5">
    <source>
        <dbReference type="SAM" id="Phobius"/>
    </source>
</evidence>
<dbReference type="FunFam" id="3.40.50.1820:FF:000292">
    <property type="entry name" value="Carboxylic ester hydrolase"/>
    <property type="match status" value="1"/>
</dbReference>
<dbReference type="STRING" id="1429867.A0A0G4P7Z8"/>
<evidence type="ECO:0000313" key="7">
    <source>
        <dbReference type="EMBL" id="CRL22384.1"/>
    </source>
</evidence>
<dbReference type="ESTHER" id="penca-a0a0g4p7z8">
    <property type="family name" value="Fungal_carboxylesterase_lipase"/>
</dbReference>
<comment type="similarity">
    <text evidence="1 3">Belongs to the type-B carboxylesterase/lipase family.</text>
</comment>
<dbReference type="AlphaFoldDB" id="A0A0G4P7Z8"/>
<reference evidence="7 8" key="1">
    <citation type="journal article" date="2014" name="Nat. Commun.">
        <title>Multiple recent horizontal transfers of a large genomic region in cheese making fungi.</title>
        <authorList>
            <person name="Cheeseman K."/>
            <person name="Ropars J."/>
            <person name="Renault P."/>
            <person name="Dupont J."/>
            <person name="Gouzy J."/>
            <person name="Branca A."/>
            <person name="Abraham A.L."/>
            <person name="Ceppi M."/>
            <person name="Conseiller E."/>
            <person name="Debuchy R."/>
            <person name="Malagnac F."/>
            <person name="Goarin A."/>
            <person name="Silar P."/>
            <person name="Lacoste S."/>
            <person name="Sallet E."/>
            <person name="Bensimon A."/>
            <person name="Giraud T."/>
            <person name="Brygoo Y."/>
        </authorList>
    </citation>
    <scope>NUCLEOTIDE SEQUENCE [LARGE SCALE GENOMIC DNA]</scope>
    <source>
        <strain evidence="8">FM 013</strain>
    </source>
</reference>
<keyword evidence="8" id="KW-1185">Reference proteome</keyword>
<accession>A0A0G4P7Z8</accession>
<dbReference type="InterPro" id="IPR019826">
    <property type="entry name" value="Carboxylesterase_B_AS"/>
</dbReference>
<name>A0A0G4P7Z8_PENC3</name>
<evidence type="ECO:0000313" key="8">
    <source>
        <dbReference type="Proteomes" id="UP000053732"/>
    </source>
</evidence>
<dbReference type="GO" id="GO:0016787">
    <property type="term" value="F:hydrolase activity"/>
    <property type="evidence" value="ECO:0007669"/>
    <property type="project" value="UniProtKB-KW"/>
</dbReference>
<dbReference type="PROSITE" id="PS00122">
    <property type="entry name" value="CARBOXYLESTERASE_B_1"/>
    <property type="match status" value="1"/>
</dbReference>
<dbReference type="Pfam" id="PF00135">
    <property type="entry name" value="COesterase"/>
    <property type="match status" value="1"/>
</dbReference>
<dbReference type="Proteomes" id="UP000053732">
    <property type="component" value="Unassembled WGS sequence"/>
</dbReference>
<dbReference type="GO" id="GO:0017000">
    <property type="term" value="P:antibiotic biosynthetic process"/>
    <property type="evidence" value="ECO:0007669"/>
    <property type="project" value="UniProtKB-ARBA"/>
</dbReference>
<dbReference type="EC" id="3.1.1.-" evidence="3"/>
<feature type="region of interest" description="Disordered" evidence="4">
    <location>
        <begin position="1"/>
        <end position="31"/>
    </location>
</feature>
<feature type="domain" description="Carboxylesterase type B" evidence="6">
    <location>
        <begin position="76"/>
        <end position="582"/>
    </location>
</feature>
<keyword evidence="5" id="KW-0812">Transmembrane</keyword>
<organism evidence="7 8">
    <name type="scientific">Penicillium camemberti (strain FM 013)</name>
    <dbReference type="NCBI Taxonomy" id="1429867"/>
    <lineage>
        <taxon>Eukaryota</taxon>
        <taxon>Fungi</taxon>
        <taxon>Dikarya</taxon>
        <taxon>Ascomycota</taxon>
        <taxon>Pezizomycotina</taxon>
        <taxon>Eurotiomycetes</taxon>
        <taxon>Eurotiomycetidae</taxon>
        <taxon>Eurotiales</taxon>
        <taxon>Aspergillaceae</taxon>
        <taxon>Penicillium</taxon>
    </lineage>
</organism>
<evidence type="ECO:0000256" key="2">
    <source>
        <dbReference type="ARBA" id="ARBA00022801"/>
    </source>
</evidence>
<proteinExistence type="inferred from homology"/>
<protein>
    <recommendedName>
        <fullName evidence="3">Carboxylic ester hydrolase</fullName>
        <ecNumber evidence="3">3.1.1.-</ecNumber>
    </recommendedName>
</protein>
<keyword evidence="5" id="KW-0472">Membrane</keyword>
<feature type="transmembrane region" description="Helical" evidence="5">
    <location>
        <begin position="49"/>
        <end position="68"/>
    </location>
</feature>
<dbReference type="EMBL" id="HG793140">
    <property type="protein sequence ID" value="CRL22384.1"/>
    <property type="molecule type" value="Genomic_DNA"/>
</dbReference>
<dbReference type="InterPro" id="IPR029058">
    <property type="entry name" value="AB_hydrolase_fold"/>
</dbReference>
<dbReference type="SUPFAM" id="SSF53474">
    <property type="entry name" value="alpha/beta-Hydrolases"/>
    <property type="match status" value="1"/>
</dbReference>
<keyword evidence="5" id="KW-1133">Transmembrane helix</keyword>
<dbReference type="PANTHER" id="PTHR11559">
    <property type="entry name" value="CARBOXYLESTERASE"/>
    <property type="match status" value="1"/>
</dbReference>
<dbReference type="Gene3D" id="3.40.50.1820">
    <property type="entry name" value="alpha/beta hydrolase"/>
    <property type="match status" value="1"/>
</dbReference>
<dbReference type="InterPro" id="IPR002018">
    <property type="entry name" value="CarbesteraseB"/>
</dbReference>